<feature type="region of interest" description="Disordered" evidence="2">
    <location>
        <begin position="224"/>
        <end position="244"/>
    </location>
</feature>
<keyword evidence="1" id="KW-0175">Coiled coil</keyword>
<comment type="caution">
    <text evidence="3">The sequence shown here is derived from an EMBL/GenBank/DDBJ whole genome shotgun (WGS) entry which is preliminary data.</text>
</comment>
<dbReference type="EMBL" id="JXCE01000331">
    <property type="protein sequence ID" value="KPA37991.1"/>
    <property type="molecule type" value="Genomic_DNA"/>
</dbReference>
<evidence type="ECO:0000313" key="3">
    <source>
        <dbReference type="EMBL" id="KPA37991.1"/>
    </source>
</evidence>
<feature type="coiled-coil region" evidence="1">
    <location>
        <begin position="284"/>
        <end position="339"/>
    </location>
</feature>
<keyword evidence="4" id="KW-1185">Reference proteome</keyword>
<evidence type="ECO:0000256" key="1">
    <source>
        <dbReference type="SAM" id="Coils"/>
    </source>
</evidence>
<protein>
    <submittedName>
        <fullName evidence="3">Uncharacterized protein</fullName>
    </submittedName>
</protein>
<sequence>MASVEASVDASFGIDEVKAVLGWHHDGVPQYLAQPDPKSSFIHFTLHFDTTLALFEISIPISYKQHTRTSAICIRINPRSITSLTQSIVRDIPDAAKPIFGFTSAICLDFKLNDAVTVLIPSFISEPVTAARKRSGIIINSLYELTQATSLRIYIPEDTLSQSQLESLSTATAQQKLHPFSGPDYDIARWFWGRGAKVTTLPAPPLPSYNKATADQANIPLYSESITFDPPTTSHKRKRSQDAVGKRVQVPDSAVIWAKLLELEATVQHHPPPATIPGDQSQHIKELHAIIDKLQTQSTQYEQKALDRETEVTNLRIQLAQCEKKVLDLETEVAALRDAQDNADNTGSVEISEMQENILDLEGKIDYVTRGKDDDDFAHILKEDILNELIVRISRG</sequence>
<name>A0A0N0DCB5_FUSLA</name>
<organism evidence="3 4">
    <name type="scientific">Fusarium langsethiae</name>
    <dbReference type="NCBI Taxonomy" id="179993"/>
    <lineage>
        <taxon>Eukaryota</taxon>
        <taxon>Fungi</taxon>
        <taxon>Dikarya</taxon>
        <taxon>Ascomycota</taxon>
        <taxon>Pezizomycotina</taxon>
        <taxon>Sordariomycetes</taxon>
        <taxon>Hypocreomycetidae</taxon>
        <taxon>Hypocreales</taxon>
        <taxon>Nectriaceae</taxon>
        <taxon>Fusarium</taxon>
    </lineage>
</organism>
<gene>
    <name evidence="3" type="ORF">FLAG1_09178</name>
</gene>
<feature type="compositionally biased region" description="Polar residues" evidence="2">
    <location>
        <begin position="224"/>
        <end position="233"/>
    </location>
</feature>
<accession>A0A0N0DCB5</accession>
<evidence type="ECO:0000313" key="4">
    <source>
        <dbReference type="Proteomes" id="UP000037904"/>
    </source>
</evidence>
<dbReference type="OrthoDB" id="5058326at2759"/>
<reference evidence="3 4" key="1">
    <citation type="submission" date="2015-04" db="EMBL/GenBank/DDBJ databases">
        <title>The draft genome sequence of Fusarium langsethiae, a T-2/HT-2 mycotoxin producer.</title>
        <authorList>
            <person name="Lysoe E."/>
            <person name="Divon H.H."/>
            <person name="Terzi V."/>
            <person name="Orru L."/>
            <person name="Lamontanara A."/>
            <person name="Kolseth A.-K."/>
            <person name="Frandsen R.J."/>
            <person name="Nielsen K."/>
            <person name="Thrane U."/>
        </authorList>
    </citation>
    <scope>NUCLEOTIDE SEQUENCE [LARGE SCALE GENOMIC DNA]</scope>
    <source>
        <strain evidence="3 4">Fl201059</strain>
    </source>
</reference>
<dbReference type="AlphaFoldDB" id="A0A0N0DCB5"/>
<dbReference type="Proteomes" id="UP000037904">
    <property type="component" value="Unassembled WGS sequence"/>
</dbReference>
<proteinExistence type="predicted"/>
<evidence type="ECO:0000256" key="2">
    <source>
        <dbReference type="SAM" id="MobiDB-lite"/>
    </source>
</evidence>